<name>A0A2S6IWH7_9ACTN</name>
<evidence type="ECO:0000256" key="4">
    <source>
        <dbReference type="ARBA" id="ARBA00023136"/>
    </source>
</evidence>
<keyword evidence="6" id="KW-1185">Reference proteome</keyword>
<dbReference type="RefSeq" id="WP_104431078.1">
    <property type="nucleotide sequence ID" value="NZ_PTJD01000001.1"/>
</dbReference>
<keyword evidence="2" id="KW-0812">Transmembrane</keyword>
<dbReference type="AlphaFoldDB" id="A0A2S6IWH7"/>
<protein>
    <submittedName>
        <fullName evidence="5">Putative membrane protein YphA (DoxX/SURF4 family)</fullName>
    </submittedName>
</protein>
<evidence type="ECO:0000256" key="3">
    <source>
        <dbReference type="ARBA" id="ARBA00022989"/>
    </source>
</evidence>
<evidence type="ECO:0000313" key="6">
    <source>
        <dbReference type="Proteomes" id="UP000239485"/>
    </source>
</evidence>
<comment type="caution">
    <text evidence="5">The sequence shown here is derived from an EMBL/GenBank/DDBJ whole genome shotgun (WGS) entry which is preliminary data.</text>
</comment>
<dbReference type="EMBL" id="PTJD01000001">
    <property type="protein sequence ID" value="PPK98719.1"/>
    <property type="molecule type" value="Genomic_DNA"/>
</dbReference>
<dbReference type="Pfam" id="PF07681">
    <property type="entry name" value="DoxX"/>
    <property type="match status" value="1"/>
</dbReference>
<evidence type="ECO:0000256" key="1">
    <source>
        <dbReference type="ARBA" id="ARBA00004141"/>
    </source>
</evidence>
<gene>
    <name evidence="5" type="ORF">CLV92_101419</name>
</gene>
<dbReference type="GO" id="GO:0016020">
    <property type="term" value="C:membrane"/>
    <property type="evidence" value="ECO:0007669"/>
    <property type="project" value="UniProtKB-SubCell"/>
</dbReference>
<keyword evidence="3" id="KW-1133">Transmembrane helix</keyword>
<evidence type="ECO:0000256" key="2">
    <source>
        <dbReference type="ARBA" id="ARBA00022692"/>
    </source>
</evidence>
<comment type="subcellular location">
    <subcellularLocation>
        <location evidence="1">Membrane</location>
        <topology evidence="1">Multi-pass membrane protein</topology>
    </subcellularLocation>
</comment>
<proteinExistence type="predicted"/>
<dbReference type="OrthoDB" id="329282at2"/>
<dbReference type="InterPro" id="IPR032808">
    <property type="entry name" value="DoxX"/>
</dbReference>
<accession>A0A2S6IWH7</accession>
<reference evidence="5 6" key="1">
    <citation type="submission" date="2018-02" db="EMBL/GenBank/DDBJ databases">
        <title>Genomic Encyclopedia of Archaeal and Bacterial Type Strains, Phase II (KMG-II): from individual species to whole genera.</title>
        <authorList>
            <person name="Goeker M."/>
        </authorList>
    </citation>
    <scope>NUCLEOTIDE SEQUENCE [LARGE SCALE GENOMIC DNA]</scope>
    <source>
        <strain evidence="5 6">DSM 22857</strain>
    </source>
</reference>
<organism evidence="5 6">
    <name type="scientific">Kineococcus xinjiangensis</name>
    <dbReference type="NCBI Taxonomy" id="512762"/>
    <lineage>
        <taxon>Bacteria</taxon>
        <taxon>Bacillati</taxon>
        <taxon>Actinomycetota</taxon>
        <taxon>Actinomycetes</taxon>
        <taxon>Kineosporiales</taxon>
        <taxon>Kineosporiaceae</taxon>
        <taxon>Kineococcus</taxon>
    </lineage>
</organism>
<sequence>MILVRRLARPLIAAYFVKCGIDQVRRAKELAPQAEPVTDAVAGPLGLPGDPELLVRANGAAMAGAGALFALGRMPRLSALVMATTMAPTACAAHPFWTARDTERRAEELGAFLKHAGLLGAALLAAVDTAGKPGVTWRGKRLARDARRAAKVAAGQARHAATVSAKDVQLAVERLH</sequence>
<keyword evidence="4" id="KW-0472">Membrane</keyword>
<evidence type="ECO:0000313" key="5">
    <source>
        <dbReference type="EMBL" id="PPK98719.1"/>
    </source>
</evidence>
<dbReference type="Proteomes" id="UP000239485">
    <property type="component" value="Unassembled WGS sequence"/>
</dbReference>